<dbReference type="SUPFAM" id="SSF52540">
    <property type="entry name" value="P-loop containing nucleoside triphosphate hydrolases"/>
    <property type="match status" value="1"/>
</dbReference>
<protein>
    <submittedName>
        <fullName evidence="5">MoxR family ATPase</fullName>
    </submittedName>
</protein>
<reference evidence="5 6" key="1">
    <citation type="submission" date="2019-08" db="EMBL/GenBank/DDBJ databases">
        <authorList>
            <person name="Liang Q."/>
        </authorList>
    </citation>
    <scope>NUCLEOTIDE SEQUENCE [LARGE SCALE GENOMIC DNA]</scope>
    <source>
        <strain evidence="5 6">V1718</strain>
    </source>
</reference>
<dbReference type="RefSeq" id="WP_146957502.1">
    <property type="nucleotide sequence ID" value="NZ_CP042467.1"/>
</dbReference>
<keyword evidence="1" id="KW-0547">Nucleotide-binding</keyword>
<dbReference type="Gene3D" id="1.10.8.80">
    <property type="entry name" value="Magnesium chelatase subunit I, C-Terminal domain"/>
    <property type="match status" value="1"/>
</dbReference>
<dbReference type="InterPro" id="IPR003593">
    <property type="entry name" value="AAA+_ATPase"/>
</dbReference>
<dbReference type="Gene3D" id="3.40.50.300">
    <property type="entry name" value="P-loop containing nucleotide triphosphate hydrolases"/>
    <property type="match status" value="1"/>
</dbReference>
<dbReference type="GO" id="GO:0016887">
    <property type="term" value="F:ATP hydrolysis activity"/>
    <property type="evidence" value="ECO:0007669"/>
    <property type="project" value="InterPro"/>
</dbReference>
<dbReference type="Pfam" id="PF17863">
    <property type="entry name" value="AAA_lid_2"/>
    <property type="match status" value="1"/>
</dbReference>
<evidence type="ECO:0000256" key="1">
    <source>
        <dbReference type="ARBA" id="ARBA00022741"/>
    </source>
</evidence>
<evidence type="ECO:0000256" key="3">
    <source>
        <dbReference type="ARBA" id="ARBA00061607"/>
    </source>
</evidence>
<evidence type="ECO:0000313" key="5">
    <source>
        <dbReference type="EMBL" id="QED26233.1"/>
    </source>
</evidence>
<dbReference type="CDD" id="cd00009">
    <property type="entry name" value="AAA"/>
    <property type="match status" value="1"/>
</dbReference>
<sequence>MTPEALQAIAESLRSEISRYVIGQAHGVDLLLIALISKGHVLLEGVPGVGKTYLAKTFAAALGLEFGRIQFTPDLMPGDVLGSNLFDFQQSQFKLIRGPIFTQVLLADEINRTPPKTQSALLEAMQERKVTLDGKRHDLGDGFMVVATQNPIEHEGTYPLPEAQLDRFLFRVEVGYPSQNEEHTLVATHGNNSEVELGLEAPLISFETIQTARRLVSSIQLAPELIDYLVELVRATRANPAILTGASPRAATMLAVAARAQACLRGRDYVIPDDIQELFLPAIAHRVTLSPGAEIEGVTSKIALSQILERTPAPR</sequence>
<comment type="similarity">
    <text evidence="3">Belongs to the MoxR family.</text>
</comment>
<organism evidence="5 6">
    <name type="scientific">Microvenator marinus</name>
    <dbReference type="NCBI Taxonomy" id="2600177"/>
    <lineage>
        <taxon>Bacteria</taxon>
        <taxon>Deltaproteobacteria</taxon>
        <taxon>Bradymonadales</taxon>
        <taxon>Microvenatoraceae</taxon>
        <taxon>Microvenator</taxon>
    </lineage>
</organism>
<dbReference type="AlphaFoldDB" id="A0A5B8XQ97"/>
<evidence type="ECO:0000313" key="6">
    <source>
        <dbReference type="Proteomes" id="UP000321595"/>
    </source>
</evidence>
<gene>
    <name evidence="5" type="ORF">FRD01_02960</name>
</gene>
<dbReference type="PANTHER" id="PTHR42759">
    <property type="entry name" value="MOXR FAMILY PROTEIN"/>
    <property type="match status" value="1"/>
</dbReference>
<dbReference type="InterPro" id="IPR027417">
    <property type="entry name" value="P-loop_NTPase"/>
</dbReference>
<keyword evidence="2" id="KW-0067">ATP-binding</keyword>
<dbReference type="EMBL" id="CP042467">
    <property type="protein sequence ID" value="QED26233.1"/>
    <property type="molecule type" value="Genomic_DNA"/>
</dbReference>
<dbReference type="InterPro" id="IPR050764">
    <property type="entry name" value="CbbQ/NirQ/NorQ/GpvN"/>
</dbReference>
<dbReference type="KEGG" id="bbae:FRD01_02960"/>
<evidence type="ECO:0000256" key="2">
    <source>
        <dbReference type="ARBA" id="ARBA00022840"/>
    </source>
</evidence>
<dbReference type="Pfam" id="PF07726">
    <property type="entry name" value="AAA_3"/>
    <property type="match status" value="1"/>
</dbReference>
<accession>A0A5B8XQ97</accession>
<evidence type="ECO:0000259" key="4">
    <source>
        <dbReference type="SMART" id="SM00382"/>
    </source>
</evidence>
<dbReference type="OrthoDB" id="9808397at2"/>
<dbReference type="FunFam" id="3.40.50.300:FF:000640">
    <property type="entry name" value="MoxR family ATPase"/>
    <property type="match status" value="1"/>
</dbReference>
<dbReference type="InterPro" id="IPR011703">
    <property type="entry name" value="ATPase_AAA-3"/>
</dbReference>
<dbReference type="PIRSF" id="PIRSF002849">
    <property type="entry name" value="AAA_ATPase_chaperone_MoxR_prd"/>
    <property type="match status" value="1"/>
</dbReference>
<dbReference type="GO" id="GO:0005524">
    <property type="term" value="F:ATP binding"/>
    <property type="evidence" value="ECO:0007669"/>
    <property type="project" value="UniProtKB-KW"/>
</dbReference>
<proteinExistence type="inferred from homology"/>
<keyword evidence="6" id="KW-1185">Reference proteome</keyword>
<dbReference type="SMART" id="SM00382">
    <property type="entry name" value="AAA"/>
    <property type="match status" value="1"/>
</dbReference>
<feature type="domain" description="AAA+ ATPase" evidence="4">
    <location>
        <begin position="37"/>
        <end position="178"/>
    </location>
</feature>
<name>A0A5B8XQ97_9DELT</name>
<dbReference type="Proteomes" id="UP000321595">
    <property type="component" value="Chromosome"/>
</dbReference>
<dbReference type="InterPro" id="IPR041628">
    <property type="entry name" value="ChlI/MoxR_AAA_lid"/>
</dbReference>
<dbReference type="PANTHER" id="PTHR42759:SF1">
    <property type="entry name" value="MAGNESIUM-CHELATASE SUBUNIT CHLD"/>
    <property type="match status" value="1"/>
</dbReference>